<evidence type="ECO:0000313" key="4">
    <source>
        <dbReference type="Ensembl" id="ENSSPAP00000017869.1"/>
    </source>
</evidence>
<dbReference type="Gene3D" id="3.30.70.1820">
    <property type="entry name" value="L1 transposable element, RRM domain"/>
    <property type="match status" value="1"/>
</dbReference>
<dbReference type="Pfam" id="PF00078">
    <property type="entry name" value="RVT_1"/>
    <property type="match status" value="1"/>
</dbReference>
<feature type="region of interest" description="Disordered" evidence="2">
    <location>
        <begin position="156"/>
        <end position="258"/>
    </location>
</feature>
<proteinExistence type="predicted"/>
<dbReference type="GeneTree" id="ENSGT00940000163630"/>
<evidence type="ECO:0000256" key="2">
    <source>
        <dbReference type="SAM" id="MobiDB-lite"/>
    </source>
</evidence>
<feature type="domain" description="Reverse transcriptase" evidence="3">
    <location>
        <begin position="973"/>
        <end position="1245"/>
    </location>
</feature>
<dbReference type="CDD" id="cd01650">
    <property type="entry name" value="RT_nLTR_like"/>
    <property type="match status" value="1"/>
</dbReference>
<feature type="compositionally biased region" description="Polar residues" evidence="2">
    <location>
        <begin position="156"/>
        <end position="177"/>
    </location>
</feature>
<organism evidence="4">
    <name type="scientific">Stegastes partitus</name>
    <name type="common">bicolor damselfish</name>
    <dbReference type="NCBI Taxonomy" id="144197"/>
    <lineage>
        <taxon>Eukaryota</taxon>
        <taxon>Metazoa</taxon>
        <taxon>Chordata</taxon>
        <taxon>Craniata</taxon>
        <taxon>Vertebrata</taxon>
        <taxon>Euteleostomi</taxon>
        <taxon>Actinopterygii</taxon>
        <taxon>Neopterygii</taxon>
        <taxon>Teleostei</taxon>
        <taxon>Neoteleostei</taxon>
        <taxon>Acanthomorphata</taxon>
        <taxon>Ovalentaria</taxon>
        <taxon>Pomacentridae</taxon>
        <taxon>Stegastes</taxon>
    </lineage>
</organism>
<dbReference type="InterPro" id="IPR036691">
    <property type="entry name" value="Endo/exonu/phosph_ase_sf"/>
</dbReference>
<dbReference type="SUPFAM" id="SSF56219">
    <property type="entry name" value="DNase I-like"/>
    <property type="match status" value="1"/>
</dbReference>
<feature type="region of interest" description="Disordered" evidence="2">
    <location>
        <begin position="74"/>
        <end position="111"/>
    </location>
</feature>
<evidence type="ECO:0000259" key="3">
    <source>
        <dbReference type="PROSITE" id="PS50878"/>
    </source>
</evidence>
<name>A0A3B5AJB7_9TELE</name>
<dbReference type="Gene3D" id="3.60.10.10">
    <property type="entry name" value="Endonuclease/exonuclease/phosphatase"/>
    <property type="match status" value="1"/>
</dbReference>
<keyword evidence="1" id="KW-0175">Coiled coil</keyword>
<dbReference type="InterPro" id="IPR000477">
    <property type="entry name" value="RT_dom"/>
</dbReference>
<reference evidence="4" key="1">
    <citation type="submission" date="2023-09" db="UniProtKB">
        <authorList>
            <consortium name="Ensembl"/>
        </authorList>
    </citation>
    <scope>IDENTIFICATION</scope>
</reference>
<accession>A0A3B5AJB7</accession>
<dbReference type="SUPFAM" id="SSF56672">
    <property type="entry name" value="DNA/RNA polymerases"/>
    <property type="match status" value="1"/>
</dbReference>
<dbReference type="InterPro" id="IPR005135">
    <property type="entry name" value="Endo/exonuclease/phosphatase"/>
</dbReference>
<dbReference type="PANTHER" id="PTHR31635">
    <property type="entry name" value="REVERSE TRANSCRIPTASE DOMAIN-CONTAINING PROTEIN-RELATED"/>
    <property type="match status" value="1"/>
</dbReference>
<dbReference type="PROSITE" id="PS50878">
    <property type="entry name" value="RT_POL"/>
    <property type="match status" value="1"/>
</dbReference>
<protein>
    <recommendedName>
        <fullName evidence="3">Reverse transcriptase domain-containing protein</fullName>
    </recommendedName>
</protein>
<feature type="compositionally biased region" description="Polar residues" evidence="2">
    <location>
        <begin position="223"/>
        <end position="235"/>
    </location>
</feature>
<sequence>MRVRESCLEIGDQVLVRNLRLRSKHRLADRWESTVYVVLKRAGELPVYTVCPEGQDGPNRTLHRDLLLPCGFLSEQEEESVRPTPARKPKTRQTPTQSEETPLYSDEDDESPSFYPMEMIETEGRVLKSFSVSPSENVAATESGTCAQTKLSHELTNLPETESGNLSVNSPEQSAEDVSNVPVEGENENLTGHLPELDPNPPEPVESYPVEQELENNPCVETEMNTDQMKMQSQINEREQPSEEDTNLPDTTQSEQKHLGSSMATNITNIYNLLSEISSGHNSKLDEIHPTTTSMESKLNSIALRLSEVESRLEFLENSDKALKADLPAPRSELELLRQRVDNLDSRSRCINLIFVGFPESCEDSGVISFLTRVIPDILGLDFPTGMEIDRAHRALAQRRPDGQPPRAIVARFLRYQDQDRILQAARNKGKLTWGEHRIMIFPDYSKAVSDKRRQFKQCKEMLHERHIRFSLRYPAKIWEPIHNMHPLSNNGLCYLSLNVKGLHSPIKRKKVLTYLKSKHCDVVFIQETHLLDQEASKLRTGYSRGVAILIKKHLQCKCIKEAKDDSGRILVVLAEIQGVTVILANVYAPNVEDSAFIGLLEYNLDKMGSYPAILGGDFNQVWDPVLDRQPSIPRPRRSVNVLKDMCEGLGLVDIWRLHNPTSREYTYYSPPHGSLSRIDDFFVSDCLVSSTISCSIGSIHISDHAHVMVNILPLNKTNRTPRWRMNSSLLLDSSFRESLRDQIALFKETNLPTAPSAGVAWEAMKAFLRGYIIQHASFKKKQNIAKQVELEKQIQLAENAYKQNMTPANLTSLTRLKYEFNSILTGKAEFALFRVRQKQFEEGDKAGRMLARYIKQREAMNAIPAIRNSEGSLVTNTTDINAEFRRFYSSLYASELQACIEDIRSFLTGLNLPTLNEEQQDVLDAPITTEEIVEVIRSLSSGKAPGLDGFTAEFFKCFATELAPLLLDVYTEAFDAGCLPPSLMEAVVTVIVKSGKNPTDCKSYRPISLLGYDEKILSKLLSNRLNKVIPTLIHPDQVGFIPKRSYVNNIRRLTDIMWATHNCSSPTAAISLDAEKAFDRVEWFYLFTTLESYGFTNKFIKWIELLYTHPKAAVLTNGLVSPWFELGRGTRQGDGISPGLFALALEPLATAIRLDPSISGVKIGQSTHKLLLYADDILVFVSEPERSLPALLKLIDTFSHLSGYKVNWSKSEALPLTSDCPRNIFLKGNFSWPSHGIKYLGIIIPPRLADLAKVNMDPLLNQLKADIERWAPLFLSLWGKANVLKMTCAPKINYLLQALPIRIPLKYFKQLDMLFNRFLWNSKRPRLNLTKLQKPVEEGGLGIPNLLLYYYAFGLRHLAHWCLPPERAPPWFHIEKDLCHPLLPIHLITAALPKEAQAHPILTNMQWIWKRISIKLKMNPYLNLSASIWLNPKVVLVPL</sequence>
<dbReference type="Pfam" id="PF03372">
    <property type="entry name" value="Exo_endo_phos"/>
    <property type="match status" value="1"/>
</dbReference>
<dbReference type="STRING" id="144197.ENSSPAP00000017869"/>
<dbReference type="Ensembl" id="ENSSPAT00000018146.1">
    <property type="protein sequence ID" value="ENSSPAP00000017869.1"/>
    <property type="gene ID" value="ENSSPAG00000013503.1"/>
</dbReference>
<feature type="coiled-coil region" evidence="1">
    <location>
        <begin position="299"/>
        <end position="326"/>
    </location>
</feature>
<dbReference type="InterPro" id="IPR043502">
    <property type="entry name" value="DNA/RNA_pol_sf"/>
</dbReference>
<evidence type="ECO:0000256" key="1">
    <source>
        <dbReference type="SAM" id="Coils"/>
    </source>
</evidence>
<dbReference type="CDD" id="cd09076">
    <property type="entry name" value="L1-EN"/>
    <property type="match status" value="1"/>
</dbReference>
<dbReference type="GO" id="GO:0003824">
    <property type="term" value="F:catalytic activity"/>
    <property type="evidence" value="ECO:0007669"/>
    <property type="project" value="InterPro"/>
</dbReference>
<dbReference type="PANTHER" id="PTHR31635:SF196">
    <property type="entry name" value="REVERSE TRANSCRIPTASE DOMAIN-CONTAINING PROTEIN-RELATED"/>
    <property type="match status" value="1"/>
</dbReference>